<keyword evidence="3" id="KW-1185">Reference proteome</keyword>
<dbReference type="InterPro" id="IPR002508">
    <property type="entry name" value="MurNAc-LAA_cat"/>
</dbReference>
<evidence type="ECO:0000313" key="3">
    <source>
        <dbReference type="Proteomes" id="UP000198892"/>
    </source>
</evidence>
<dbReference type="RefSeq" id="WP_093339313.1">
    <property type="nucleotide sequence ID" value="NZ_FOXD01000030.1"/>
</dbReference>
<dbReference type="EMBL" id="FOXD01000030">
    <property type="protein sequence ID" value="SFQ34429.1"/>
    <property type="molecule type" value="Genomic_DNA"/>
</dbReference>
<protein>
    <submittedName>
        <fullName evidence="2">N-acetylmuramoyl-L-alanine amidase</fullName>
    </submittedName>
</protein>
<dbReference type="GO" id="GO:0008745">
    <property type="term" value="F:N-acetylmuramoyl-L-alanine amidase activity"/>
    <property type="evidence" value="ECO:0007669"/>
    <property type="project" value="InterPro"/>
</dbReference>
<evidence type="ECO:0000313" key="2">
    <source>
        <dbReference type="EMBL" id="SFQ34429.1"/>
    </source>
</evidence>
<organism evidence="2 3">
    <name type="scientific">Salibacterium halotolerans</name>
    <dbReference type="NCBI Taxonomy" id="1884432"/>
    <lineage>
        <taxon>Bacteria</taxon>
        <taxon>Bacillati</taxon>
        <taxon>Bacillota</taxon>
        <taxon>Bacilli</taxon>
        <taxon>Bacillales</taxon>
        <taxon>Bacillaceae</taxon>
    </lineage>
</organism>
<dbReference type="Pfam" id="PF01520">
    <property type="entry name" value="Amidase_3"/>
    <property type="match status" value="1"/>
</dbReference>
<dbReference type="Gene3D" id="3.40.630.40">
    <property type="entry name" value="Zn-dependent exopeptidases"/>
    <property type="match status" value="1"/>
</dbReference>
<dbReference type="OrthoDB" id="9806267at2"/>
<gene>
    <name evidence="2" type="ORF">SAMN05518683_13039</name>
</gene>
<feature type="domain" description="MurNAc-LAA" evidence="1">
    <location>
        <begin position="1"/>
        <end position="37"/>
    </location>
</feature>
<dbReference type="Proteomes" id="UP000198892">
    <property type="component" value="Unassembled WGS sequence"/>
</dbReference>
<dbReference type="SUPFAM" id="SSF53187">
    <property type="entry name" value="Zn-dependent exopeptidases"/>
    <property type="match status" value="1"/>
</dbReference>
<evidence type="ECO:0000259" key="1">
    <source>
        <dbReference type="Pfam" id="PF01520"/>
    </source>
</evidence>
<reference evidence="3" key="1">
    <citation type="submission" date="2016-10" db="EMBL/GenBank/DDBJ databases">
        <authorList>
            <person name="Varghese N."/>
            <person name="Submissions S."/>
        </authorList>
    </citation>
    <scope>NUCLEOTIDE SEQUENCE [LARGE SCALE GENOMIC DNA]</scope>
    <source>
        <strain evidence="3">S7</strain>
    </source>
</reference>
<accession>A0A1I5XR55</accession>
<proteinExistence type="predicted"/>
<name>A0A1I5XR55_9BACI</name>
<dbReference type="AlphaFoldDB" id="A0A1I5XR55"/>
<dbReference type="GO" id="GO:0009253">
    <property type="term" value="P:peptidoglycan catabolic process"/>
    <property type="evidence" value="ECO:0007669"/>
    <property type="project" value="InterPro"/>
</dbReference>
<dbReference type="STRING" id="1884432.SAMN05518683_13039"/>
<sequence length="47" mass="5486">MPAVLLEIGYLTNPQDEQEMRSDDFQHAVATSIRKGIYQYIKMEEEP</sequence>